<comment type="caution">
    <text evidence="1">The sequence shown here is derived from an EMBL/GenBank/DDBJ whole genome shotgun (WGS) entry which is preliminary data.</text>
</comment>
<accession>A0A5C5YS48</accession>
<dbReference type="InterPro" id="IPR010033">
    <property type="entry name" value="HAD_SF_ppase_IIIC"/>
</dbReference>
<dbReference type="EMBL" id="SJPO01000003">
    <property type="protein sequence ID" value="TWT77676.1"/>
    <property type="molecule type" value="Genomic_DNA"/>
</dbReference>
<sequence>MAATPMDQPALIVFDLDFTLWDAGGVWCDCLTPPFRQQEGRVEDREGRHVRLYDDVPRILDECEASPAALALASRTGEPDWARRLAELLGIRARFAHQEIYPSSKVRHFAALREATGCDYDQMLFFDDEERNVHEVGRLGVTCVLVEQGMTHAVFQDGLERFAVVGRRTGRLLGEGAVQSGRT</sequence>
<name>A0A5C5YS48_9BACT</name>
<dbReference type="Proteomes" id="UP000318478">
    <property type="component" value="Unassembled WGS sequence"/>
</dbReference>
<dbReference type="GO" id="GO:0003993">
    <property type="term" value="F:acid phosphatase activity"/>
    <property type="evidence" value="ECO:0007669"/>
    <property type="project" value="TreeGrafter"/>
</dbReference>
<dbReference type="Gene3D" id="3.40.50.1000">
    <property type="entry name" value="HAD superfamily/HAD-like"/>
    <property type="match status" value="1"/>
</dbReference>
<dbReference type="SFLD" id="SFLDS00003">
    <property type="entry name" value="Haloacid_Dehalogenase"/>
    <property type="match status" value="1"/>
</dbReference>
<dbReference type="SFLD" id="SFLDG01129">
    <property type="entry name" value="C1.5:_HAD__Beta-PGM__Phosphata"/>
    <property type="match status" value="1"/>
</dbReference>
<organism evidence="1 2">
    <name type="scientific">Posidoniimonas polymericola</name>
    <dbReference type="NCBI Taxonomy" id="2528002"/>
    <lineage>
        <taxon>Bacteria</taxon>
        <taxon>Pseudomonadati</taxon>
        <taxon>Planctomycetota</taxon>
        <taxon>Planctomycetia</taxon>
        <taxon>Pirellulales</taxon>
        <taxon>Lacipirellulaceae</taxon>
        <taxon>Posidoniimonas</taxon>
    </lineage>
</organism>
<dbReference type="AlphaFoldDB" id="A0A5C5YS48"/>
<dbReference type="RefSeq" id="WP_231956356.1">
    <property type="nucleotide sequence ID" value="NZ_SJPO01000003.1"/>
</dbReference>
<gene>
    <name evidence="1" type="ORF">Pla123a_14720</name>
</gene>
<dbReference type="InterPro" id="IPR023214">
    <property type="entry name" value="HAD_sf"/>
</dbReference>
<dbReference type="NCBIfam" id="TIGR01685">
    <property type="entry name" value="MDP-1"/>
    <property type="match status" value="1"/>
</dbReference>
<protein>
    <submittedName>
        <fullName evidence="1">Acid Phosphatase</fullName>
    </submittedName>
</protein>
<dbReference type="InterPro" id="IPR036412">
    <property type="entry name" value="HAD-like_sf"/>
</dbReference>
<evidence type="ECO:0000313" key="1">
    <source>
        <dbReference type="EMBL" id="TWT77676.1"/>
    </source>
</evidence>
<dbReference type="PANTHER" id="PTHR17901:SF14">
    <property type="entry name" value="MAGNESIUM-DEPENDENT PHOSPHATASE 1"/>
    <property type="match status" value="1"/>
</dbReference>
<proteinExistence type="predicted"/>
<dbReference type="NCBIfam" id="TIGR01681">
    <property type="entry name" value="HAD-SF-IIIC"/>
    <property type="match status" value="1"/>
</dbReference>
<evidence type="ECO:0000313" key="2">
    <source>
        <dbReference type="Proteomes" id="UP000318478"/>
    </source>
</evidence>
<reference evidence="1 2" key="1">
    <citation type="submission" date="2019-02" db="EMBL/GenBank/DDBJ databases">
        <title>Deep-cultivation of Planctomycetes and their phenomic and genomic characterization uncovers novel biology.</title>
        <authorList>
            <person name="Wiegand S."/>
            <person name="Jogler M."/>
            <person name="Boedeker C."/>
            <person name="Pinto D."/>
            <person name="Vollmers J."/>
            <person name="Rivas-Marin E."/>
            <person name="Kohn T."/>
            <person name="Peeters S.H."/>
            <person name="Heuer A."/>
            <person name="Rast P."/>
            <person name="Oberbeckmann S."/>
            <person name="Bunk B."/>
            <person name="Jeske O."/>
            <person name="Meyerdierks A."/>
            <person name="Storesund J.E."/>
            <person name="Kallscheuer N."/>
            <person name="Luecker S."/>
            <person name="Lage O.M."/>
            <person name="Pohl T."/>
            <person name="Merkel B.J."/>
            <person name="Hornburger P."/>
            <person name="Mueller R.-W."/>
            <person name="Bruemmer F."/>
            <person name="Labrenz M."/>
            <person name="Spormann A.M."/>
            <person name="Op Den Camp H."/>
            <person name="Overmann J."/>
            <person name="Amann R."/>
            <person name="Jetten M.S.M."/>
            <person name="Mascher T."/>
            <person name="Medema M.H."/>
            <person name="Devos D.P."/>
            <person name="Kaster A.-K."/>
            <person name="Ovreas L."/>
            <person name="Rohde M."/>
            <person name="Galperin M.Y."/>
            <person name="Jogler C."/>
        </authorList>
    </citation>
    <scope>NUCLEOTIDE SEQUENCE [LARGE SCALE GENOMIC DNA]</scope>
    <source>
        <strain evidence="1 2">Pla123a</strain>
    </source>
</reference>
<dbReference type="PANTHER" id="PTHR17901">
    <property type="entry name" value="MAGNESIUM-DEPENDENT PHOSPHATASE 1 MDP1"/>
    <property type="match status" value="1"/>
</dbReference>
<keyword evidence="2" id="KW-1185">Reference proteome</keyword>
<dbReference type="SFLD" id="SFLDG01131">
    <property type="entry name" value="C1.5.2:_MDP_Like"/>
    <property type="match status" value="1"/>
</dbReference>
<dbReference type="InterPro" id="IPR010036">
    <property type="entry name" value="MDP_1_eu_arc"/>
</dbReference>
<dbReference type="SUPFAM" id="SSF56784">
    <property type="entry name" value="HAD-like"/>
    <property type="match status" value="1"/>
</dbReference>
<dbReference type="Pfam" id="PF12689">
    <property type="entry name" value="Acid_PPase"/>
    <property type="match status" value="1"/>
</dbReference>